<dbReference type="SMART" id="SM00347">
    <property type="entry name" value="HTH_MARR"/>
    <property type="match status" value="1"/>
</dbReference>
<dbReference type="GO" id="GO:0003677">
    <property type="term" value="F:DNA binding"/>
    <property type="evidence" value="ECO:0007669"/>
    <property type="project" value="UniProtKB-KW"/>
</dbReference>
<dbReference type="Gene3D" id="1.10.10.10">
    <property type="entry name" value="Winged helix-like DNA-binding domain superfamily/Winged helix DNA-binding domain"/>
    <property type="match status" value="1"/>
</dbReference>
<proteinExistence type="predicted"/>
<dbReference type="KEGG" id="apel:CA267_017985"/>
<dbReference type="PANTHER" id="PTHR33164:SF95">
    <property type="entry name" value="TRANSCRIPTIONAL REGULATOR"/>
    <property type="match status" value="1"/>
</dbReference>
<protein>
    <submittedName>
        <fullName evidence="2">Winged helix DNA-binding protein</fullName>
    </submittedName>
</protein>
<dbReference type="Proteomes" id="UP000219285">
    <property type="component" value="Chromosome"/>
</dbReference>
<gene>
    <name evidence="2" type="ORF">CA267_017985</name>
</gene>
<evidence type="ECO:0000313" key="2">
    <source>
        <dbReference type="EMBL" id="QJR82508.1"/>
    </source>
</evidence>
<evidence type="ECO:0000313" key="3">
    <source>
        <dbReference type="Proteomes" id="UP000219285"/>
    </source>
</evidence>
<keyword evidence="3" id="KW-1185">Reference proteome</keyword>
<sequence length="153" mass="17013">MNIKVQDSERKEENAATAGDLGRLVASLRNQIVAKLDCKLKPLDLTASQYAVIKLIAGNRADTLAQLCELTQNDRGAMSRMLCRMEAKCLIVRTPCPHDGRAFKLALTDNAWALFPQTVKHVNTVYEEALSGLNMKQREQLFSLLGHCLSNLE</sequence>
<dbReference type="PANTHER" id="PTHR33164">
    <property type="entry name" value="TRANSCRIPTIONAL REGULATOR, MARR FAMILY"/>
    <property type="match status" value="1"/>
</dbReference>
<dbReference type="InterPro" id="IPR036388">
    <property type="entry name" value="WH-like_DNA-bd_sf"/>
</dbReference>
<dbReference type="InterPro" id="IPR000835">
    <property type="entry name" value="HTH_MarR-typ"/>
</dbReference>
<dbReference type="Pfam" id="PF12802">
    <property type="entry name" value="MarR_2"/>
    <property type="match status" value="1"/>
</dbReference>
<dbReference type="AlphaFoldDB" id="A0A6M4MHV9"/>
<reference evidence="2 3" key="2">
    <citation type="submission" date="2020-04" db="EMBL/GenBank/DDBJ databases">
        <title>Complete genome sequence of Alteromonas pelagimontana 5.12T.</title>
        <authorList>
            <person name="Sinha R.K."/>
            <person name="Krishnan K.P."/>
            <person name="Kurian J.P."/>
        </authorList>
    </citation>
    <scope>NUCLEOTIDE SEQUENCE [LARGE SCALE GENOMIC DNA]</scope>
    <source>
        <strain evidence="2 3">5.12</strain>
    </source>
</reference>
<feature type="domain" description="HTH marR-type" evidence="1">
    <location>
        <begin position="18"/>
        <end position="150"/>
    </location>
</feature>
<organism evidence="2 3">
    <name type="scientific">Alteromonas pelagimontana</name>
    <dbReference type="NCBI Taxonomy" id="1858656"/>
    <lineage>
        <taxon>Bacteria</taxon>
        <taxon>Pseudomonadati</taxon>
        <taxon>Pseudomonadota</taxon>
        <taxon>Gammaproteobacteria</taxon>
        <taxon>Alteromonadales</taxon>
        <taxon>Alteromonadaceae</taxon>
        <taxon>Alteromonas/Salinimonas group</taxon>
        <taxon>Alteromonas</taxon>
    </lineage>
</organism>
<dbReference type="InterPro" id="IPR039422">
    <property type="entry name" value="MarR/SlyA-like"/>
</dbReference>
<dbReference type="SUPFAM" id="SSF46785">
    <property type="entry name" value="Winged helix' DNA-binding domain"/>
    <property type="match status" value="1"/>
</dbReference>
<dbReference type="RefSeq" id="WP_075609511.1">
    <property type="nucleotide sequence ID" value="NZ_CP052766.1"/>
</dbReference>
<dbReference type="EMBL" id="CP052766">
    <property type="protein sequence ID" value="QJR82508.1"/>
    <property type="molecule type" value="Genomic_DNA"/>
</dbReference>
<dbReference type="InterPro" id="IPR036390">
    <property type="entry name" value="WH_DNA-bd_sf"/>
</dbReference>
<dbReference type="PROSITE" id="PS50995">
    <property type="entry name" value="HTH_MARR_2"/>
    <property type="match status" value="1"/>
</dbReference>
<keyword evidence="2" id="KW-0238">DNA-binding</keyword>
<evidence type="ECO:0000259" key="1">
    <source>
        <dbReference type="PROSITE" id="PS50995"/>
    </source>
</evidence>
<dbReference type="GO" id="GO:0003700">
    <property type="term" value="F:DNA-binding transcription factor activity"/>
    <property type="evidence" value="ECO:0007669"/>
    <property type="project" value="InterPro"/>
</dbReference>
<dbReference type="GO" id="GO:0006950">
    <property type="term" value="P:response to stress"/>
    <property type="evidence" value="ECO:0007669"/>
    <property type="project" value="TreeGrafter"/>
</dbReference>
<accession>A0A6M4MHV9</accession>
<reference evidence="3" key="1">
    <citation type="submission" date="2014-12" db="EMBL/GenBank/DDBJ databases">
        <title>Complete genome sequence of a multi-drug resistant Klebsiella pneumoniae.</title>
        <authorList>
            <person name="Hua X."/>
            <person name="Chen Q."/>
            <person name="Li X."/>
            <person name="Feng Y."/>
            <person name="Ruan Z."/>
            <person name="Yu Y."/>
        </authorList>
    </citation>
    <scope>NUCLEOTIDE SEQUENCE [LARGE SCALE GENOMIC DNA]</scope>
    <source>
        <strain evidence="3">5.12</strain>
    </source>
</reference>
<name>A0A6M4MHV9_9ALTE</name>
<dbReference type="OrthoDB" id="32523at2"/>